<dbReference type="GO" id="GO:0003677">
    <property type="term" value="F:DNA binding"/>
    <property type="evidence" value="ECO:0007669"/>
    <property type="project" value="InterPro"/>
</dbReference>
<dbReference type="PROSITE" id="PS50937">
    <property type="entry name" value="HTH_MERR_2"/>
    <property type="match status" value="1"/>
</dbReference>
<dbReference type="SUPFAM" id="SSF46955">
    <property type="entry name" value="Putative DNA-binding domain"/>
    <property type="match status" value="1"/>
</dbReference>
<dbReference type="GO" id="GO:0006355">
    <property type="term" value="P:regulation of DNA-templated transcription"/>
    <property type="evidence" value="ECO:0007669"/>
    <property type="project" value="InterPro"/>
</dbReference>
<dbReference type="AlphaFoldDB" id="A0A076N4X1"/>
<dbReference type="HOGENOM" id="CLU_196700_0_0_11"/>
<dbReference type="KEGG" id="amq:AMETH_6313"/>
<evidence type="ECO:0000313" key="4">
    <source>
        <dbReference type="Proteomes" id="UP000062973"/>
    </source>
</evidence>
<organism evidence="2 4">
    <name type="scientific">Amycolatopsis methanolica 239</name>
    <dbReference type="NCBI Taxonomy" id="1068978"/>
    <lineage>
        <taxon>Bacteria</taxon>
        <taxon>Bacillati</taxon>
        <taxon>Actinomycetota</taxon>
        <taxon>Actinomycetes</taxon>
        <taxon>Pseudonocardiales</taxon>
        <taxon>Pseudonocardiaceae</taxon>
        <taxon>Amycolatopsis</taxon>
        <taxon>Amycolatopsis methanolica group</taxon>
    </lineage>
</organism>
<name>A0A076N4X1_AMYME</name>
<gene>
    <name evidence="2" type="ORF">AMETH_6254</name>
    <name evidence="3" type="ORF">AMETH_6313</name>
</gene>
<protein>
    <submittedName>
        <fullName evidence="2">Regulatory protein MerR</fullName>
    </submittedName>
</protein>
<evidence type="ECO:0000313" key="2">
    <source>
        <dbReference type="EMBL" id="AIJ26346.1"/>
    </source>
</evidence>
<dbReference type="InterPro" id="IPR009061">
    <property type="entry name" value="DNA-bd_dom_put_sf"/>
</dbReference>
<dbReference type="OrthoDB" id="3697092at2"/>
<dbReference type="EMBL" id="CP009110">
    <property type="protein sequence ID" value="AIJ26346.1"/>
    <property type="molecule type" value="Genomic_DNA"/>
</dbReference>
<dbReference type="Proteomes" id="UP000062973">
    <property type="component" value="Chromosome"/>
</dbReference>
<dbReference type="InterPro" id="IPR000551">
    <property type="entry name" value="MerR-type_HTH_dom"/>
</dbReference>
<dbReference type="Pfam" id="PF12728">
    <property type="entry name" value="HTH_17"/>
    <property type="match status" value="1"/>
</dbReference>
<dbReference type="EMBL" id="CP009110">
    <property type="protein sequence ID" value="AIJ26405.1"/>
    <property type="molecule type" value="Genomic_DNA"/>
</dbReference>
<dbReference type="InterPro" id="IPR041657">
    <property type="entry name" value="HTH_17"/>
</dbReference>
<dbReference type="Gene3D" id="1.10.1660.10">
    <property type="match status" value="1"/>
</dbReference>
<dbReference type="PATRIC" id="fig|1068978.7.peg.6719"/>
<reference evidence="2 4" key="1">
    <citation type="submission" date="2014-07" db="EMBL/GenBank/DDBJ databases">
        <title>Whole Genome Sequence of the Amycolatopsis methanolica 239.</title>
        <authorList>
            <person name="Tang B."/>
        </authorList>
    </citation>
    <scope>NUCLEOTIDE SEQUENCE [LARGE SCALE GENOMIC DNA]</scope>
    <source>
        <strain evidence="2 4">239</strain>
    </source>
</reference>
<keyword evidence="4" id="KW-1185">Reference proteome</keyword>
<evidence type="ECO:0000313" key="3">
    <source>
        <dbReference type="EMBL" id="AIJ26405.1"/>
    </source>
</evidence>
<sequence length="65" mass="7559">MINRRLLTTGELAEVLGISRGTLNRYVRQGLLVPTETTLRGHRRWNVEDVRRQIAEIRQRESSGE</sequence>
<evidence type="ECO:0000259" key="1">
    <source>
        <dbReference type="PROSITE" id="PS50937"/>
    </source>
</evidence>
<dbReference type="KEGG" id="amq:AMETH_6254"/>
<feature type="domain" description="HTH merR-type" evidence="1">
    <location>
        <begin position="6"/>
        <end position="52"/>
    </location>
</feature>
<accession>A0A076N4X1</accession>
<proteinExistence type="predicted"/>
<dbReference type="RefSeq" id="WP_017985181.1">
    <property type="nucleotide sequence ID" value="NZ_AQUL01000001.1"/>
</dbReference>